<dbReference type="STRING" id="307507.A0A2V0P340"/>
<feature type="compositionally biased region" description="Low complexity" evidence="1">
    <location>
        <begin position="22"/>
        <end position="31"/>
    </location>
</feature>
<dbReference type="Pfam" id="PF03364">
    <property type="entry name" value="Polyketide_cyc"/>
    <property type="match status" value="1"/>
</dbReference>
<accession>A0A2V0P340</accession>
<dbReference type="InterPro" id="IPR005031">
    <property type="entry name" value="COQ10_START"/>
</dbReference>
<dbReference type="AlphaFoldDB" id="A0A2V0P340"/>
<dbReference type="EMBL" id="BDRX01000049">
    <property type="protein sequence ID" value="GBF94276.1"/>
    <property type="molecule type" value="Genomic_DNA"/>
</dbReference>
<dbReference type="OrthoDB" id="530906at2759"/>
<organism evidence="3 4">
    <name type="scientific">Raphidocelis subcapitata</name>
    <dbReference type="NCBI Taxonomy" id="307507"/>
    <lineage>
        <taxon>Eukaryota</taxon>
        <taxon>Viridiplantae</taxon>
        <taxon>Chlorophyta</taxon>
        <taxon>core chlorophytes</taxon>
        <taxon>Chlorophyceae</taxon>
        <taxon>CS clade</taxon>
        <taxon>Sphaeropleales</taxon>
        <taxon>Selenastraceae</taxon>
        <taxon>Raphidocelis</taxon>
    </lineage>
</organism>
<comment type="caution">
    <text evidence="3">The sequence shown here is derived from an EMBL/GenBank/DDBJ whole genome shotgun (WGS) entry which is preliminary data.</text>
</comment>
<dbReference type="InParanoid" id="A0A2V0P340"/>
<protein>
    <recommendedName>
        <fullName evidence="2">Coenzyme Q-binding protein COQ10 START domain-containing protein</fullName>
    </recommendedName>
</protein>
<keyword evidence="4" id="KW-1185">Reference proteome</keyword>
<feature type="compositionally biased region" description="Low complexity" evidence="1">
    <location>
        <begin position="49"/>
        <end position="66"/>
    </location>
</feature>
<dbReference type="PANTHER" id="PTHR31385:SF1">
    <property type="entry name" value="PUTATIVE (DUF220)-RELATED"/>
    <property type="match status" value="1"/>
</dbReference>
<dbReference type="Proteomes" id="UP000247498">
    <property type="component" value="Unassembled WGS sequence"/>
</dbReference>
<dbReference type="Gene3D" id="3.30.530.20">
    <property type="match status" value="1"/>
</dbReference>
<reference evidence="3 4" key="1">
    <citation type="journal article" date="2018" name="Sci. Rep.">
        <title>Raphidocelis subcapitata (=Pseudokirchneriella subcapitata) provides an insight into genome evolution and environmental adaptations in the Sphaeropleales.</title>
        <authorList>
            <person name="Suzuki S."/>
            <person name="Yamaguchi H."/>
            <person name="Nakajima N."/>
            <person name="Kawachi M."/>
        </authorList>
    </citation>
    <scope>NUCLEOTIDE SEQUENCE [LARGE SCALE GENOMIC DNA]</scope>
    <source>
        <strain evidence="3 4">NIES-35</strain>
    </source>
</reference>
<name>A0A2V0P340_9CHLO</name>
<dbReference type="InterPro" id="IPR023393">
    <property type="entry name" value="START-like_dom_sf"/>
</dbReference>
<dbReference type="SUPFAM" id="SSF55961">
    <property type="entry name" value="Bet v1-like"/>
    <property type="match status" value="1"/>
</dbReference>
<gene>
    <name evidence="3" type="ORF">Rsub_06546</name>
</gene>
<proteinExistence type="predicted"/>
<feature type="region of interest" description="Disordered" evidence="1">
    <location>
        <begin position="1"/>
        <end position="90"/>
    </location>
</feature>
<feature type="domain" description="Coenzyme Q-binding protein COQ10 START" evidence="2">
    <location>
        <begin position="126"/>
        <end position="249"/>
    </location>
</feature>
<dbReference type="PANTHER" id="PTHR31385">
    <property type="entry name" value="PUTATIVE (DUF220)-RELATED"/>
    <property type="match status" value="1"/>
</dbReference>
<evidence type="ECO:0000256" key="1">
    <source>
        <dbReference type="SAM" id="MobiDB-lite"/>
    </source>
</evidence>
<sequence length="283" mass="30439">MQMQAGSARCSAGRPRPRRSHALAAPLLPRRVAVTASAAAPPHGRRQQQRLSQQPGPSPLPSTQQQRRPRRRAQRQQQQQQPLRGPPPAAAAAIEITEAAEPAPGPEVEFLGVLDGMQTVRGVMEVEASPDLVYSILTDYDRCSEVFENISASQTLEEEGAKQVIQACSWRFLALQGSFNVHLSVAEDAAARSLVFRLVKSSFMRDFEGRWHVAPGGSGGAGGEGRPIARVEHVLAVKPVMPIPGPIANYTKGIFTRQVANILRDLEREISVRAAAEAAAGGG</sequence>
<evidence type="ECO:0000259" key="2">
    <source>
        <dbReference type="Pfam" id="PF03364"/>
    </source>
</evidence>
<evidence type="ECO:0000313" key="4">
    <source>
        <dbReference type="Proteomes" id="UP000247498"/>
    </source>
</evidence>
<evidence type="ECO:0000313" key="3">
    <source>
        <dbReference type="EMBL" id="GBF94276.1"/>
    </source>
</evidence>